<accession>A0ABV7D4L2</accession>
<reference evidence="4" key="1">
    <citation type="journal article" date="2019" name="Int. J. Syst. Evol. Microbiol.">
        <title>The Global Catalogue of Microorganisms (GCM) 10K type strain sequencing project: providing services to taxonomists for standard genome sequencing and annotation.</title>
        <authorList>
            <consortium name="The Broad Institute Genomics Platform"/>
            <consortium name="The Broad Institute Genome Sequencing Center for Infectious Disease"/>
            <person name="Wu L."/>
            <person name="Ma J."/>
        </authorList>
    </citation>
    <scope>NUCLEOTIDE SEQUENCE [LARGE SCALE GENOMIC DNA]</scope>
    <source>
        <strain evidence="4">KCTC 62164</strain>
    </source>
</reference>
<dbReference type="EMBL" id="JBHRSL010000004">
    <property type="protein sequence ID" value="MFC3051645.1"/>
    <property type="molecule type" value="Genomic_DNA"/>
</dbReference>
<comment type="subcellular location">
    <subcellularLocation>
        <location evidence="1">Virion</location>
    </subcellularLocation>
</comment>
<gene>
    <name evidence="3" type="ORF">ACFOKA_07005</name>
</gene>
<evidence type="ECO:0000259" key="2">
    <source>
        <dbReference type="Pfam" id="PF05065"/>
    </source>
</evidence>
<dbReference type="Gene3D" id="3.30.2320.10">
    <property type="entry name" value="hypothetical protein PF0899 domain"/>
    <property type="match status" value="1"/>
</dbReference>
<organism evidence="3 4">
    <name type="scientific">Kordiimonas pumila</name>
    <dbReference type="NCBI Taxonomy" id="2161677"/>
    <lineage>
        <taxon>Bacteria</taxon>
        <taxon>Pseudomonadati</taxon>
        <taxon>Pseudomonadota</taxon>
        <taxon>Alphaproteobacteria</taxon>
        <taxon>Kordiimonadales</taxon>
        <taxon>Kordiimonadaceae</taxon>
        <taxon>Kordiimonas</taxon>
    </lineage>
</organism>
<evidence type="ECO:0000256" key="1">
    <source>
        <dbReference type="ARBA" id="ARBA00004328"/>
    </source>
</evidence>
<dbReference type="Proteomes" id="UP001595444">
    <property type="component" value="Unassembled WGS sequence"/>
</dbReference>
<keyword evidence="4" id="KW-1185">Reference proteome</keyword>
<evidence type="ECO:0000313" key="3">
    <source>
        <dbReference type="EMBL" id="MFC3051645.1"/>
    </source>
</evidence>
<evidence type="ECO:0000313" key="4">
    <source>
        <dbReference type="Proteomes" id="UP001595444"/>
    </source>
</evidence>
<dbReference type="NCBIfam" id="TIGR01554">
    <property type="entry name" value="major_cap_HK97"/>
    <property type="match status" value="1"/>
</dbReference>
<proteinExistence type="predicted"/>
<dbReference type="Pfam" id="PF05065">
    <property type="entry name" value="Phage_capsid"/>
    <property type="match status" value="1"/>
</dbReference>
<dbReference type="RefSeq" id="WP_265588824.1">
    <property type="nucleotide sequence ID" value="NZ_CP061205.1"/>
</dbReference>
<dbReference type="InterPro" id="IPR024455">
    <property type="entry name" value="Phage_capsid"/>
</dbReference>
<dbReference type="SUPFAM" id="SSF56563">
    <property type="entry name" value="Major capsid protein gp5"/>
    <property type="match status" value="1"/>
</dbReference>
<sequence length="380" mass="40971">MEMTDLKAAIDDYTGAAEHGILSLKERLDHMETKLSRPGMAADGFMGAEARDHKDAFLKGFMMKGDDTALRTLEAKALSSTGNSGGDGGYAIPTVIDAEIEKQLRLLSPMRSIVKVKAIETSNYKRLVNIGGTASGWVGETDGRSVTGTPQLKEVAITPGEIYANAAATQRALDDMQFDGEAWLQEEVAEEFAAQESAAIVSGNGTDKPKGFLTYTTAETGDATRAFGEIQHILTGVDGGFPASNPADILIDLVHALSSRYRANAKFVMNSSTLAAVRKFKDADGNFIWRAGLMEGQPDMLLGYPVVEVEDMPAVATDSLSIAFGDFDRAYTLVERTGTRVLRDPYTNKPYVNFYATRRVGGAVVNDDAIKLLKFSAPEE</sequence>
<protein>
    <submittedName>
        <fullName evidence="3">Phage major capsid protein</fullName>
    </submittedName>
</protein>
<dbReference type="Gene3D" id="3.30.2400.10">
    <property type="entry name" value="Major capsid protein gp5"/>
    <property type="match status" value="1"/>
</dbReference>
<comment type="caution">
    <text evidence="3">The sequence shown here is derived from an EMBL/GenBank/DDBJ whole genome shotgun (WGS) entry which is preliminary data.</text>
</comment>
<name>A0ABV7D4L2_9PROT</name>
<dbReference type="InterPro" id="IPR054612">
    <property type="entry name" value="Phage_capsid-like_C"/>
</dbReference>
<feature type="domain" description="Phage capsid-like C-terminal" evidence="2">
    <location>
        <begin position="88"/>
        <end position="375"/>
    </location>
</feature>